<accession>A0ABM8CKQ7</accession>
<evidence type="ECO:0000256" key="1">
    <source>
        <dbReference type="SAM" id="MobiDB-lite"/>
    </source>
</evidence>
<proteinExistence type="predicted"/>
<feature type="region of interest" description="Disordered" evidence="1">
    <location>
        <begin position="212"/>
        <end position="240"/>
    </location>
</feature>
<sequence length="346" mass="39071">MKKLFILALLGFMLVGCSNTPRRQDYQAFMDEEVESPFFKVPAVNQKDFADRTWILLAESKTKLWFYDPYTLTEDEEGVVAFDAFFSPREQNNLQLFNATIVGPYRQKIDCFGNHQWSETLYTKNLVPKDPNAVDIKPVNGSGWIKIKGRTAMAYVRTRVCGRKFIDDQNINYFLFQTSPMSLVQARKEVIRDTAQYQKEMQLAKEAEERAKAQKDIPGQKSAVSTIPSEPPPPASVEVPSEKTPVFYEVVNNEVTVIDAKNDVRQMRISSYLMEKDFPKQADYLFTANCQSNTYNLVAQGAGEKSGGVNVAKETIGAKDSLGAVAFNRACSNHGTYMKILSRGTR</sequence>
<keyword evidence="3" id="KW-1185">Reference proteome</keyword>
<gene>
    <name evidence="2" type="ORF">PKF032_03080</name>
</gene>
<dbReference type="EMBL" id="AP026974">
    <property type="protein sequence ID" value="BDT78420.1"/>
    <property type="molecule type" value="Genomic_DNA"/>
</dbReference>
<protein>
    <recommendedName>
        <fullName evidence="4">Lipoprotein</fullName>
    </recommendedName>
</protein>
<name>A0ABM8CKQ7_9BURK</name>
<dbReference type="Proteomes" id="UP001211204">
    <property type="component" value="Chromosome"/>
</dbReference>
<dbReference type="PROSITE" id="PS51257">
    <property type="entry name" value="PROKAR_LIPOPROTEIN"/>
    <property type="match status" value="1"/>
</dbReference>
<reference evidence="2 3" key="1">
    <citation type="submission" date="2022-11" db="EMBL/GenBank/DDBJ databases">
        <title>Complete Genome Sequences of three Polynucleobacter sp. Subcluster PnecC Strains KF022, KF023, and KF032 Isolated from a Shallow Eutrophic Lake in Japan.</title>
        <authorList>
            <person name="Ogata Y."/>
            <person name="Watanabe K."/>
            <person name="Takemine S."/>
            <person name="Shindo C."/>
            <person name="Kurokawa R."/>
            <person name="Suda W."/>
        </authorList>
    </citation>
    <scope>NUCLEOTIDE SEQUENCE [LARGE SCALE GENOMIC DNA]</scope>
    <source>
        <strain evidence="2 3">KF032</strain>
    </source>
</reference>
<dbReference type="RefSeq" id="WP_281745593.1">
    <property type="nucleotide sequence ID" value="NZ_AP026974.1"/>
</dbReference>
<evidence type="ECO:0008006" key="4">
    <source>
        <dbReference type="Google" id="ProtNLM"/>
    </source>
</evidence>
<evidence type="ECO:0000313" key="2">
    <source>
        <dbReference type="EMBL" id="BDT78420.1"/>
    </source>
</evidence>
<organism evidence="2 3">
    <name type="scientific">Polynucleobacter yangtzensis</name>
    <dbReference type="NCBI Taxonomy" id="1743159"/>
    <lineage>
        <taxon>Bacteria</taxon>
        <taxon>Pseudomonadati</taxon>
        <taxon>Pseudomonadota</taxon>
        <taxon>Betaproteobacteria</taxon>
        <taxon>Burkholderiales</taxon>
        <taxon>Burkholderiaceae</taxon>
        <taxon>Polynucleobacter</taxon>
    </lineage>
</organism>
<evidence type="ECO:0000313" key="3">
    <source>
        <dbReference type="Proteomes" id="UP001211204"/>
    </source>
</evidence>